<name>A0A090MKW7_AFIFE</name>
<protein>
    <recommendedName>
        <fullName evidence="1">tRNA-uridine aminocarboxypropyltransferase</fullName>
        <ecNumber evidence="1">2.5.1.25</ecNumber>
    </recommendedName>
</protein>
<evidence type="ECO:0000256" key="4">
    <source>
        <dbReference type="ARBA" id="ARBA00022694"/>
    </source>
</evidence>
<keyword evidence="3" id="KW-0949">S-adenosyl-L-methionine</keyword>
<evidence type="ECO:0000256" key="3">
    <source>
        <dbReference type="ARBA" id="ARBA00022691"/>
    </source>
</evidence>
<dbReference type="EC" id="2.5.1.25" evidence="1"/>
<evidence type="ECO:0000259" key="6">
    <source>
        <dbReference type="Pfam" id="PF03942"/>
    </source>
</evidence>
<dbReference type="GO" id="GO:0016432">
    <property type="term" value="F:tRNA-uridine aminocarboxypropyltransferase activity"/>
    <property type="evidence" value="ECO:0007669"/>
    <property type="project" value="UniProtKB-EC"/>
</dbReference>
<evidence type="ECO:0000313" key="7">
    <source>
        <dbReference type="EMBL" id="CEG08110.1"/>
    </source>
</evidence>
<keyword evidence="8" id="KW-1185">Reference proteome</keyword>
<feature type="region of interest" description="Disordered" evidence="5">
    <location>
        <begin position="65"/>
        <end position="87"/>
    </location>
</feature>
<dbReference type="STRING" id="1035.BN961_01521"/>
<organism evidence="7 8">
    <name type="scientific">Afipia felis</name>
    <name type="common">Cat scratch disease bacillus</name>
    <dbReference type="NCBI Taxonomy" id="1035"/>
    <lineage>
        <taxon>Bacteria</taxon>
        <taxon>Pseudomonadati</taxon>
        <taxon>Pseudomonadota</taxon>
        <taxon>Alphaproteobacteria</taxon>
        <taxon>Hyphomicrobiales</taxon>
        <taxon>Nitrobacteraceae</taxon>
        <taxon>Afipia</taxon>
    </lineage>
</organism>
<feature type="compositionally biased region" description="Basic residues" evidence="5">
    <location>
        <begin position="71"/>
        <end position="87"/>
    </location>
</feature>
<keyword evidence="2" id="KW-0808">Transferase</keyword>
<gene>
    <name evidence="7" type="ORF">BN961_01521</name>
</gene>
<dbReference type="AlphaFoldDB" id="A0A090MKW7"/>
<dbReference type="Pfam" id="PF03942">
    <property type="entry name" value="DTW"/>
    <property type="match status" value="1"/>
</dbReference>
<evidence type="ECO:0000256" key="5">
    <source>
        <dbReference type="SAM" id="MobiDB-lite"/>
    </source>
</evidence>
<reference evidence="7 8" key="1">
    <citation type="journal article" date="2014" name="Genome Announc.">
        <title>Genome Sequence of Afipia felis Strain 76713, Isolated in Hospital Water Using an Amoeba Co-Culture Procedure.</title>
        <authorList>
            <person name="Benamar S."/>
            <person name="La Scola B."/>
            <person name="Croce O."/>
        </authorList>
    </citation>
    <scope>NUCLEOTIDE SEQUENCE [LARGE SCALE GENOMIC DNA]</scope>
    <source>
        <strain evidence="7 8">76713</strain>
    </source>
</reference>
<evidence type="ECO:0000313" key="8">
    <source>
        <dbReference type="Proteomes" id="UP000035762"/>
    </source>
</evidence>
<evidence type="ECO:0000256" key="2">
    <source>
        <dbReference type="ARBA" id="ARBA00022679"/>
    </source>
</evidence>
<dbReference type="Proteomes" id="UP000035762">
    <property type="component" value="Unassembled WGS sequence"/>
</dbReference>
<proteinExistence type="predicted"/>
<sequence>MILGPKSLSLYGKLRREPRSDGLSTIEAVALLLARLEKRPEIADALLGAFERMLVKYREGVKAHPELLPKPKPKRDWRRGRKPIRRR</sequence>
<dbReference type="GO" id="GO:0008033">
    <property type="term" value="P:tRNA processing"/>
    <property type="evidence" value="ECO:0007669"/>
    <property type="project" value="UniProtKB-KW"/>
</dbReference>
<feature type="domain" description="DTW" evidence="6">
    <location>
        <begin position="3"/>
        <end position="57"/>
    </location>
</feature>
<comment type="caution">
    <text evidence="7">The sequence shown here is derived from an EMBL/GenBank/DDBJ whole genome shotgun (WGS) entry which is preliminary data.</text>
</comment>
<keyword evidence="4" id="KW-0819">tRNA processing</keyword>
<dbReference type="EMBL" id="CCAZ020000001">
    <property type="protein sequence ID" value="CEG08110.1"/>
    <property type="molecule type" value="Genomic_DNA"/>
</dbReference>
<accession>A0A090MKW7</accession>
<dbReference type="InterPro" id="IPR005636">
    <property type="entry name" value="DTW"/>
</dbReference>
<evidence type="ECO:0000256" key="1">
    <source>
        <dbReference type="ARBA" id="ARBA00012386"/>
    </source>
</evidence>